<dbReference type="AlphaFoldDB" id="A0A5K8A3X6"/>
<dbReference type="Proteomes" id="UP000422108">
    <property type="component" value="Chromosome"/>
</dbReference>
<evidence type="ECO:0000313" key="1">
    <source>
        <dbReference type="EMBL" id="BBO87147.1"/>
    </source>
</evidence>
<protein>
    <submittedName>
        <fullName evidence="1">Uncharacterized protein</fullName>
    </submittedName>
</protein>
<proteinExistence type="predicted"/>
<name>A0A5K8A3X6_9BACT</name>
<dbReference type="EMBL" id="AP021879">
    <property type="protein sequence ID" value="BBO87147.1"/>
    <property type="molecule type" value="Genomic_DNA"/>
</dbReference>
<reference evidence="1 2" key="1">
    <citation type="submission" date="2019-11" db="EMBL/GenBank/DDBJ databases">
        <title>Comparative genomics of hydrocarbon-degrading Desulfosarcina strains.</title>
        <authorList>
            <person name="Watanabe M."/>
            <person name="Kojima H."/>
            <person name="Fukui M."/>
        </authorList>
    </citation>
    <scope>NUCLEOTIDE SEQUENCE [LARGE SCALE GENOMIC DNA]</scope>
    <source>
        <strain evidence="2">oXyS1</strain>
    </source>
</reference>
<keyword evidence="2" id="KW-1185">Reference proteome</keyword>
<gene>
    <name evidence="1" type="ORF">DSCOOX_03270</name>
</gene>
<organism evidence="1 2">
    <name type="scientific">Desulfosarcina ovata subsp. ovata</name>
    <dbReference type="NCBI Taxonomy" id="2752305"/>
    <lineage>
        <taxon>Bacteria</taxon>
        <taxon>Pseudomonadati</taxon>
        <taxon>Thermodesulfobacteriota</taxon>
        <taxon>Desulfobacteria</taxon>
        <taxon>Desulfobacterales</taxon>
        <taxon>Desulfosarcinaceae</taxon>
        <taxon>Desulfosarcina</taxon>
    </lineage>
</organism>
<accession>A0A5K8A3X6</accession>
<evidence type="ECO:0000313" key="2">
    <source>
        <dbReference type="Proteomes" id="UP000422108"/>
    </source>
</evidence>
<sequence length="46" mass="5452">MTGKELQEYFKGAKMLDRIDREFDEWCKKTKVEDMPSVDEKLAAQL</sequence>